<reference evidence="13" key="1">
    <citation type="submission" date="2022-09" db="EMBL/GenBank/DDBJ databases">
        <authorList>
            <person name="Yuan C."/>
            <person name="Ke Z."/>
        </authorList>
    </citation>
    <scope>NUCLEOTIDE SEQUENCE</scope>
    <source>
        <strain evidence="13">LB-8</strain>
    </source>
</reference>
<organism evidence="13 14">
    <name type="scientific">Paraflavisolibacter caeni</name>
    <dbReference type="NCBI Taxonomy" id="2982496"/>
    <lineage>
        <taxon>Bacteria</taxon>
        <taxon>Pseudomonadati</taxon>
        <taxon>Bacteroidota</taxon>
        <taxon>Chitinophagia</taxon>
        <taxon>Chitinophagales</taxon>
        <taxon>Chitinophagaceae</taxon>
        <taxon>Paraflavisolibacter</taxon>
    </lineage>
</organism>
<protein>
    <recommendedName>
        <fullName evidence="3">non-specific protein-tyrosine kinase</fullName>
        <ecNumber evidence="3">2.7.10.2</ecNumber>
    </recommendedName>
</protein>
<dbReference type="Pfam" id="PF13807">
    <property type="entry name" value="GNVR"/>
    <property type="match status" value="1"/>
</dbReference>
<keyword evidence="7" id="KW-0067">ATP-binding</keyword>
<evidence type="ECO:0000256" key="1">
    <source>
        <dbReference type="ARBA" id="ARBA00007316"/>
    </source>
</evidence>
<dbReference type="Proteomes" id="UP001155483">
    <property type="component" value="Unassembled WGS sequence"/>
</dbReference>
<evidence type="ECO:0000313" key="14">
    <source>
        <dbReference type="Proteomes" id="UP001155483"/>
    </source>
</evidence>
<evidence type="ECO:0000256" key="2">
    <source>
        <dbReference type="ARBA" id="ARBA00008883"/>
    </source>
</evidence>
<keyword evidence="8" id="KW-0829">Tyrosine-protein kinase</keyword>
<evidence type="ECO:0000256" key="8">
    <source>
        <dbReference type="ARBA" id="ARBA00023137"/>
    </source>
</evidence>
<accession>A0A9X2XSH0</accession>
<proteinExistence type="inferred from homology"/>
<dbReference type="InterPro" id="IPR050445">
    <property type="entry name" value="Bact_polysacc_biosynth/exp"/>
</dbReference>
<evidence type="ECO:0000256" key="3">
    <source>
        <dbReference type="ARBA" id="ARBA00011903"/>
    </source>
</evidence>
<keyword evidence="4 13" id="KW-0808">Transferase</keyword>
<evidence type="ECO:0000256" key="6">
    <source>
        <dbReference type="ARBA" id="ARBA00022777"/>
    </source>
</evidence>
<evidence type="ECO:0000256" key="10">
    <source>
        <dbReference type="SAM" id="Phobius"/>
    </source>
</evidence>
<dbReference type="NCBIfam" id="TIGR01007">
    <property type="entry name" value="eps_fam"/>
    <property type="match status" value="1"/>
</dbReference>
<sequence>MQESTKRYEHDQSDDNFFRETVVKFLTYWPVFLILIIMSLGGAWLYLRNKVSVYAITASILIKDEKKGLGDSKALEALDMFGSKKIVENEIKVLQSKTLAQEVVKNLHLYSPVTSEGKFSDRSAYITSPIQVVVQNPDSLKPFQKVYFAFYPQSQEVKINGKAYAIGKWQETPFGIIKFILNKNYHPSAQKLRLYFTLIQVRKAAREITGRIKVTPSSKQSTFVELGIEDEVSQRGEDILNELIAVYNRAAIMDKSSLEANTLQFVEDRLKYVVNELDSVEGQLQSYKAQNNITNISEQGEVFLQTVSANDQKINDISMKLAVLDQVENYVRGKEEKGNIVPSTLGISDPVLTQLLEKLYSLEVEYEQTKKVVPENNPTVVAMVDGIKKIKPGILENITNQRISLKAARAELITHNNHYFSLLQAIPKKERELLSISRQQSIKNNIYTYLLQKREEAALSYASTVADSRVIDRAESSELPVSPKKTTVYLISVIMAFGIGVGFITFKELLNHTVVSHTEIERYTSIPILGEIVFAQAKSPIVIAEGKRTLVAEHFRYLRTSLGFLGINSRKKKILVTSNISGEGKSFITANLGISLSLIGKKVCLIELDLHKPALSNKFGVSNDVGITNYLLGQNNAEKIIQRTETNNLYLIPSGPLPANPSELILNGRLQELFAYLEAAFDYILIDTVPINPVTDAHILSPLCDATLFIVRYGYTPKVFIQRLEEQNRIKSLKNIAIVFNGIRQKGFGKYGYSHSYSFGYEYVEEGKSSGQFRRRIRSYLNV</sequence>
<dbReference type="SUPFAM" id="SSF52540">
    <property type="entry name" value="P-loop containing nucleoside triphosphate hydrolases"/>
    <property type="match status" value="1"/>
</dbReference>
<dbReference type="EC" id="2.7.10.2" evidence="3"/>
<dbReference type="Pfam" id="PF13614">
    <property type="entry name" value="AAA_31"/>
    <property type="match status" value="1"/>
</dbReference>
<dbReference type="GO" id="GO:0042802">
    <property type="term" value="F:identical protein binding"/>
    <property type="evidence" value="ECO:0007669"/>
    <property type="project" value="UniProtKB-ARBA"/>
</dbReference>
<keyword evidence="5" id="KW-0547">Nucleotide-binding</keyword>
<evidence type="ECO:0000259" key="12">
    <source>
        <dbReference type="Pfam" id="PF13807"/>
    </source>
</evidence>
<evidence type="ECO:0000256" key="5">
    <source>
        <dbReference type="ARBA" id="ARBA00022741"/>
    </source>
</evidence>
<comment type="catalytic activity">
    <reaction evidence="9">
        <text>L-tyrosyl-[protein] + ATP = O-phospho-L-tyrosyl-[protein] + ADP + H(+)</text>
        <dbReference type="Rhea" id="RHEA:10596"/>
        <dbReference type="Rhea" id="RHEA-COMP:10136"/>
        <dbReference type="Rhea" id="RHEA-COMP:20101"/>
        <dbReference type="ChEBI" id="CHEBI:15378"/>
        <dbReference type="ChEBI" id="CHEBI:30616"/>
        <dbReference type="ChEBI" id="CHEBI:46858"/>
        <dbReference type="ChEBI" id="CHEBI:61978"/>
        <dbReference type="ChEBI" id="CHEBI:456216"/>
        <dbReference type="EC" id="2.7.10.2"/>
    </reaction>
</comment>
<gene>
    <name evidence="13" type="ORF">OCK74_00145</name>
</gene>
<feature type="transmembrane region" description="Helical" evidence="10">
    <location>
        <begin position="26"/>
        <end position="47"/>
    </location>
</feature>
<dbReference type="PANTHER" id="PTHR32309:SF13">
    <property type="entry name" value="FERRIC ENTEROBACTIN TRANSPORT PROTEIN FEPE"/>
    <property type="match status" value="1"/>
</dbReference>
<keyword evidence="10" id="KW-1133">Transmembrane helix</keyword>
<dbReference type="PANTHER" id="PTHR32309">
    <property type="entry name" value="TYROSINE-PROTEIN KINASE"/>
    <property type="match status" value="1"/>
</dbReference>
<comment type="similarity">
    <text evidence="2">Belongs to the etk/wzc family.</text>
</comment>
<feature type="domain" description="Tyrosine-protein kinase G-rich" evidence="12">
    <location>
        <begin position="430"/>
        <end position="508"/>
    </location>
</feature>
<evidence type="ECO:0000256" key="4">
    <source>
        <dbReference type="ARBA" id="ARBA00022679"/>
    </source>
</evidence>
<dbReference type="InterPro" id="IPR032807">
    <property type="entry name" value="GNVR"/>
</dbReference>
<dbReference type="InterPro" id="IPR005702">
    <property type="entry name" value="Wzc-like_C"/>
</dbReference>
<dbReference type="EMBL" id="JAOTIF010000001">
    <property type="protein sequence ID" value="MCU7547497.1"/>
    <property type="molecule type" value="Genomic_DNA"/>
</dbReference>
<evidence type="ECO:0000256" key="7">
    <source>
        <dbReference type="ARBA" id="ARBA00022840"/>
    </source>
</evidence>
<dbReference type="InterPro" id="IPR027417">
    <property type="entry name" value="P-loop_NTPase"/>
</dbReference>
<dbReference type="Gene3D" id="3.40.50.300">
    <property type="entry name" value="P-loop containing nucleotide triphosphate hydrolases"/>
    <property type="match status" value="1"/>
</dbReference>
<keyword evidence="14" id="KW-1185">Reference proteome</keyword>
<keyword evidence="10" id="KW-0472">Membrane</keyword>
<dbReference type="AlphaFoldDB" id="A0A9X2XSH0"/>
<feature type="domain" description="AAA" evidence="11">
    <location>
        <begin position="572"/>
        <end position="692"/>
    </location>
</feature>
<dbReference type="GO" id="GO:0005886">
    <property type="term" value="C:plasma membrane"/>
    <property type="evidence" value="ECO:0007669"/>
    <property type="project" value="UniProtKB-ARBA"/>
</dbReference>
<comment type="caution">
    <text evidence="13">The sequence shown here is derived from an EMBL/GenBank/DDBJ whole genome shotgun (WGS) entry which is preliminary data.</text>
</comment>
<dbReference type="CDD" id="cd05387">
    <property type="entry name" value="BY-kinase"/>
    <property type="match status" value="1"/>
</dbReference>
<name>A0A9X2XSH0_9BACT</name>
<dbReference type="GO" id="GO:0004715">
    <property type="term" value="F:non-membrane spanning protein tyrosine kinase activity"/>
    <property type="evidence" value="ECO:0007669"/>
    <property type="project" value="UniProtKB-EC"/>
</dbReference>
<evidence type="ECO:0000256" key="9">
    <source>
        <dbReference type="ARBA" id="ARBA00051245"/>
    </source>
</evidence>
<evidence type="ECO:0000259" key="11">
    <source>
        <dbReference type="Pfam" id="PF13614"/>
    </source>
</evidence>
<dbReference type="InterPro" id="IPR025669">
    <property type="entry name" value="AAA_dom"/>
</dbReference>
<comment type="similarity">
    <text evidence="1">Belongs to the CpsD/CapB family.</text>
</comment>
<dbReference type="FunFam" id="3.40.50.300:FF:000527">
    <property type="entry name" value="Tyrosine-protein kinase etk"/>
    <property type="match status" value="1"/>
</dbReference>
<reference evidence="13" key="2">
    <citation type="submission" date="2023-04" db="EMBL/GenBank/DDBJ databases">
        <title>Paracnuella aquatica gen. nov., sp. nov., a member of the family Chitinophagaceae isolated from a hot spring.</title>
        <authorList>
            <person name="Wang C."/>
        </authorList>
    </citation>
    <scope>NUCLEOTIDE SEQUENCE</scope>
    <source>
        <strain evidence="13">LB-8</strain>
    </source>
</reference>
<keyword evidence="6" id="KW-0418">Kinase</keyword>
<dbReference type="RefSeq" id="WP_279294945.1">
    <property type="nucleotide sequence ID" value="NZ_JAOTIF010000001.1"/>
</dbReference>
<evidence type="ECO:0000313" key="13">
    <source>
        <dbReference type="EMBL" id="MCU7547497.1"/>
    </source>
</evidence>
<keyword evidence="10" id="KW-0812">Transmembrane</keyword>
<dbReference type="GO" id="GO:0005524">
    <property type="term" value="F:ATP binding"/>
    <property type="evidence" value="ECO:0007669"/>
    <property type="project" value="UniProtKB-KW"/>
</dbReference>